<name>A0A1M6EU57_9BACT</name>
<accession>A0A1M6EU57</accession>
<evidence type="ECO:0000313" key="1">
    <source>
        <dbReference type="EMBL" id="SHI88967.1"/>
    </source>
</evidence>
<evidence type="ECO:0008006" key="3">
    <source>
        <dbReference type="Google" id="ProtNLM"/>
    </source>
</evidence>
<dbReference type="Proteomes" id="UP000184418">
    <property type="component" value="Unassembled WGS sequence"/>
</dbReference>
<proteinExistence type="predicted"/>
<dbReference type="RefSeq" id="WP_073107974.1">
    <property type="nucleotide sequence ID" value="NZ_FQYN01000003.1"/>
</dbReference>
<reference evidence="1 2" key="1">
    <citation type="submission" date="2016-11" db="EMBL/GenBank/DDBJ databases">
        <authorList>
            <person name="Jaros S."/>
            <person name="Januszkiewicz K."/>
            <person name="Wedrychowicz H."/>
        </authorList>
    </citation>
    <scope>NUCLEOTIDE SEQUENCE [LARGE SCALE GENOMIC DNA]</scope>
    <source>
        <strain evidence="1 2">DSM 21074</strain>
    </source>
</reference>
<protein>
    <recommendedName>
        <fullName evidence="3">SpoIIAA-like</fullName>
    </recommendedName>
</protein>
<gene>
    <name evidence="1" type="ORF">SAMN02745146_1814</name>
</gene>
<organism evidence="1 2">
    <name type="scientific">Hymenobacter daecheongensis DSM 21074</name>
    <dbReference type="NCBI Taxonomy" id="1121955"/>
    <lineage>
        <taxon>Bacteria</taxon>
        <taxon>Pseudomonadati</taxon>
        <taxon>Bacteroidota</taxon>
        <taxon>Cytophagia</taxon>
        <taxon>Cytophagales</taxon>
        <taxon>Hymenobacteraceae</taxon>
        <taxon>Hymenobacter</taxon>
    </lineage>
</organism>
<evidence type="ECO:0000313" key="2">
    <source>
        <dbReference type="Proteomes" id="UP000184418"/>
    </source>
</evidence>
<dbReference type="EMBL" id="FQYN01000003">
    <property type="protein sequence ID" value="SHI88967.1"/>
    <property type="molecule type" value="Genomic_DNA"/>
</dbReference>
<sequence>MSIFASSYLDIAYQPHERVLTGRWRRGVMPFELQRGYLALLDEAVARRCRYWLIDLSGRATGLDAADVHWLLEEFFPQVPVRLRRPVYVAYLMASHQLAGMLANPAVPALTYFAGRPYTVERFTTEDEAMAWLAQCRREDARARRRKAV</sequence>
<dbReference type="OrthoDB" id="884362at2"/>
<dbReference type="AlphaFoldDB" id="A0A1M6EU57"/>
<dbReference type="STRING" id="1121955.SAMN02745146_1814"/>
<keyword evidence="2" id="KW-1185">Reference proteome</keyword>